<keyword evidence="4" id="KW-1185">Reference proteome</keyword>
<dbReference type="EMBL" id="JAQQBS010000001">
    <property type="protein sequence ID" value="KAK0177121.1"/>
    <property type="molecule type" value="Genomic_DNA"/>
</dbReference>
<evidence type="ECO:0000259" key="2">
    <source>
        <dbReference type="Pfam" id="PF16064"/>
    </source>
</evidence>
<feature type="domain" description="DUF4806" evidence="2">
    <location>
        <begin position="351"/>
        <end position="406"/>
    </location>
</feature>
<gene>
    <name evidence="3" type="ORF">PV328_001200</name>
</gene>
<reference evidence="3" key="1">
    <citation type="journal article" date="2023" name="bioRxiv">
        <title>Scaffold-level genome assemblies of two parasitoid biocontrol wasps reveal the parthenogenesis mechanism and an associated novel virus.</title>
        <authorList>
            <person name="Inwood S."/>
            <person name="Skelly J."/>
            <person name="Guhlin J."/>
            <person name="Harrop T."/>
            <person name="Goldson S."/>
            <person name="Dearden P."/>
        </authorList>
    </citation>
    <scope>NUCLEOTIDE SEQUENCE</scope>
    <source>
        <strain evidence="3">Irish</strain>
        <tissue evidence="3">Whole body</tissue>
    </source>
</reference>
<dbReference type="InterPro" id="IPR032071">
    <property type="entry name" value="DUF4806"/>
</dbReference>
<name>A0AA39FX27_9HYME</name>
<comment type="caution">
    <text evidence="3">The sequence shown here is derived from an EMBL/GenBank/DDBJ whole genome shotgun (WGS) entry which is preliminary data.</text>
</comment>
<evidence type="ECO:0000313" key="3">
    <source>
        <dbReference type="EMBL" id="KAK0177121.1"/>
    </source>
</evidence>
<feature type="region of interest" description="Disordered" evidence="1">
    <location>
        <begin position="320"/>
        <end position="346"/>
    </location>
</feature>
<evidence type="ECO:0000256" key="1">
    <source>
        <dbReference type="SAM" id="MobiDB-lite"/>
    </source>
</evidence>
<proteinExistence type="predicted"/>
<dbReference type="Pfam" id="PF16064">
    <property type="entry name" value="DUF4806"/>
    <property type="match status" value="1"/>
</dbReference>
<feature type="region of interest" description="Disordered" evidence="1">
    <location>
        <begin position="182"/>
        <end position="268"/>
    </location>
</feature>
<organism evidence="3 4">
    <name type="scientific">Microctonus aethiopoides</name>
    <dbReference type="NCBI Taxonomy" id="144406"/>
    <lineage>
        <taxon>Eukaryota</taxon>
        <taxon>Metazoa</taxon>
        <taxon>Ecdysozoa</taxon>
        <taxon>Arthropoda</taxon>
        <taxon>Hexapoda</taxon>
        <taxon>Insecta</taxon>
        <taxon>Pterygota</taxon>
        <taxon>Neoptera</taxon>
        <taxon>Endopterygota</taxon>
        <taxon>Hymenoptera</taxon>
        <taxon>Apocrita</taxon>
        <taxon>Ichneumonoidea</taxon>
        <taxon>Braconidae</taxon>
        <taxon>Euphorinae</taxon>
        <taxon>Microctonus</taxon>
    </lineage>
</organism>
<feature type="compositionally biased region" description="Polar residues" evidence="1">
    <location>
        <begin position="182"/>
        <end position="195"/>
    </location>
</feature>
<dbReference type="AlphaFoldDB" id="A0AA39FX27"/>
<sequence>MSKKNKEVDVVPANWIHYNNKNDTCRCHFMPAPYDKSKKQLLQSLIENCEEPSPNWPEYDVEIRGRADTYKGAEARVKILRREPYAFTTDNEESAKFQASEDIKLFRIKSTANKRDDLRNKLRMANAKFKNLALSRKKESSSRFIERDNKSNIKEKKFTTKSSESTDESCISEALSTQSLSDNITDSSQTSCSEQTDTDRSKSSKRKKKLPKININKKQKLNDTASSTSSNNSSLHNDLDLKKPSGQLGSSLSDQEIDEPVTTKSTISQDSTQDCVIIKYFKSISKQIGQLNSLLVQNTAELKSLSVDVRDMQRNLKKKCTYDGDDHDDSVDNSGHQDNIEDETQEAGEKIKKFDFPIDAKDNFDDFNIQLNTESNYRKQVVKRMCQIINKSDTINKNMTAIIKAYISRNVATLYVPSKSPMGNQTKPVFKNTHFYEYAMRKNLKNSLGNDLTDRDILNSMASTIRNARDWEGHRLLRTQN</sequence>
<dbReference type="Proteomes" id="UP001168990">
    <property type="component" value="Unassembled WGS sequence"/>
</dbReference>
<reference evidence="3" key="2">
    <citation type="submission" date="2023-03" db="EMBL/GenBank/DDBJ databases">
        <authorList>
            <person name="Inwood S.N."/>
            <person name="Skelly J.G."/>
            <person name="Guhlin J."/>
            <person name="Harrop T.W.R."/>
            <person name="Goldson S.G."/>
            <person name="Dearden P.K."/>
        </authorList>
    </citation>
    <scope>NUCLEOTIDE SEQUENCE</scope>
    <source>
        <strain evidence="3">Irish</strain>
        <tissue evidence="3">Whole body</tissue>
    </source>
</reference>
<accession>A0AA39FX27</accession>
<protein>
    <recommendedName>
        <fullName evidence="2">DUF4806 domain-containing protein</fullName>
    </recommendedName>
</protein>
<feature type="compositionally biased region" description="Basic residues" evidence="1">
    <location>
        <begin position="203"/>
        <end position="219"/>
    </location>
</feature>
<evidence type="ECO:0000313" key="4">
    <source>
        <dbReference type="Proteomes" id="UP001168990"/>
    </source>
</evidence>
<feature type="compositionally biased region" description="Low complexity" evidence="1">
    <location>
        <begin position="220"/>
        <end position="236"/>
    </location>
</feature>